<dbReference type="Gene3D" id="3.20.20.30">
    <property type="entry name" value="Luciferase-like domain"/>
    <property type="match status" value="1"/>
</dbReference>
<dbReference type="InterPro" id="IPR036661">
    <property type="entry name" value="Luciferase-like_sf"/>
</dbReference>
<dbReference type="EC" id="1.-.-.-" evidence="3"/>
<evidence type="ECO:0000313" key="4">
    <source>
        <dbReference type="Proteomes" id="UP001595851"/>
    </source>
</evidence>
<dbReference type="GO" id="GO:0016491">
    <property type="term" value="F:oxidoreductase activity"/>
    <property type="evidence" value="ECO:0007669"/>
    <property type="project" value="UniProtKB-KW"/>
</dbReference>
<name>A0ABV8G943_9ACTN</name>
<keyword evidence="1 3" id="KW-0560">Oxidoreductase</keyword>
<accession>A0ABV8G943</accession>
<feature type="domain" description="Luciferase-like" evidence="2">
    <location>
        <begin position="1"/>
        <end position="276"/>
    </location>
</feature>
<organism evidence="3 4">
    <name type="scientific">Nonomuraea purpurea</name>
    <dbReference type="NCBI Taxonomy" id="1849276"/>
    <lineage>
        <taxon>Bacteria</taxon>
        <taxon>Bacillati</taxon>
        <taxon>Actinomycetota</taxon>
        <taxon>Actinomycetes</taxon>
        <taxon>Streptosporangiales</taxon>
        <taxon>Streptosporangiaceae</taxon>
        <taxon>Nonomuraea</taxon>
    </lineage>
</organism>
<protein>
    <submittedName>
        <fullName evidence="3">TIGR03564 family F420-dependent LLM class oxidoreductase</fullName>
        <ecNumber evidence="3">1.-.-.-</ecNumber>
    </submittedName>
</protein>
<dbReference type="RefSeq" id="WP_379529538.1">
    <property type="nucleotide sequence ID" value="NZ_JBHSBI010000009.1"/>
</dbReference>
<dbReference type="PANTHER" id="PTHR43244:SF1">
    <property type="entry name" value="5,10-METHYLENETETRAHYDROMETHANOPTERIN REDUCTASE"/>
    <property type="match status" value="1"/>
</dbReference>
<dbReference type="InterPro" id="IPR050564">
    <property type="entry name" value="F420-G6PD/mer"/>
</dbReference>
<dbReference type="CDD" id="cd01097">
    <property type="entry name" value="Tetrahydromethanopterin_reductase"/>
    <property type="match status" value="1"/>
</dbReference>
<dbReference type="PANTHER" id="PTHR43244">
    <property type="match status" value="1"/>
</dbReference>
<comment type="caution">
    <text evidence="3">The sequence shown here is derived from an EMBL/GenBank/DDBJ whole genome shotgun (WGS) entry which is preliminary data.</text>
</comment>
<reference evidence="4" key="1">
    <citation type="journal article" date="2019" name="Int. J. Syst. Evol. Microbiol.">
        <title>The Global Catalogue of Microorganisms (GCM) 10K type strain sequencing project: providing services to taxonomists for standard genome sequencing and annotation.</title>
        <authorList>
            <consortium name="The Broad Institute Genomics Platform"/>
            <consortium name="The Broad Institute Genome Sequencing Center for Infectious Disease"/>
            <person name="Wu L."/>
            <person name="Ma J."/>
        </authorList>
    </citation>
    <scope>NUCLEOTIDE SEQUENCE [LARGE SCALE GENOMIC DNA]</scope>
    <source>
        <strain evidence="4">TBRC 1276</strain>
    </source>
</reference>
<dbReference type="SUPFAM" id="SSF51679">
    <property type="entry name" value="Bacterial luciferase-like"/>
    <property type="match status" value="1"/>
</dbReference>
<dbReference type="EMBL" id="JBHSBI010000009">
    <property type="protein sequence ID" value="MFC4009495.1"/>
    <property type="molecule type" value="Genomic_DNA"/>
</dbReference>
<dbReference type="InterPro" id="IPR019910">
    <property type="entry name" value="Lucif-like_OxRdtase_MSMEG_4879"/>
</dbReference>
<gene>
    <name evidence="3" type="ORF">ACFOY2_19875</name>
</gene>
<dbReference type="Proteomes" id="UP001595851">
    <property type="component" value="Unassembled WGS sequence"/>
</dbReference>
<evidence type="ECO:0000256" key="1">
    <source>
        <dbReference type="ARBA" id="ARBA00023002"/>
    </source>
</evidence>
<keyword evidence="4" id="KW-1185">Reference proteome</keyword>
<dbReference type="NCBIfam" id="TIGR03564">
    <property type="entry name" value="F420_MSMEG_4879"/>
    <property type="match status" value="1"/>
</dbReference>
<evidence type="ECO:0000259" key="2">
    <source>
        <dbReference type="Pfam" id="PF00296"/>
    </source>
</evidence>
<sequence length="299" mass="31489">MRYGYFLAERNVPDPIGDLRDQIGEAAAMGFSSAWLSNIFGLDALTALAAAGAQGPAIELGTAVVPTYPRHPAVLAQQAMTANAALGGRLALGIGLSHKVVIEDVFGYSFERPGRHMKEYLDILIPAGRGEHVTYDGETLKAHLKLTTPGAGFPVLVAALGPRMLKLAGTVADGTVLWMTGPKTVAEHIAPTINAAAAEAARRPPRIVCALPIAVTDDREAAVRRADEIFEVYGQLPSYRAMLDREGAATPGEAAIIGDEETVLATLAELERAGVTDFVGSPFANRERTLNLLVGAVKG</sequence>
<proteinExistence type="predicted"/>
<dbReference type="Pfam" id="PF00296">
    <property type="entry name" value="Bac_luciferase"/>
    <property type="match status" value="1"/>
</dbReference>
<evidence type="ECO:0000313" key="3">
    <source>
        <dbReference type="EMBL" id="MFC4009495.1"/>
    </source>
</evidence>
<dbReference type="InterPro" id="IPR011251">
    <property type="entry name" value="Luciferase-like_dom"/>
</dbReference>